<keyword evidence="1" id="KW-0732">Signal</keyword>
<organism evidence="2 3">
    <name type="scientific">Seminavis robusta</name>
    <dbReference type="NCBI Taxonomy" id="568900"/>
    <lineage>
        <taxon>Eukaryota</taxon>
        <taxon>Sar</taxon>
        <taxon>Stramenopiles</taxon>
        <taxon>Ochrophyta</taxon>
        <taxon>Bacillariophyta</taxon>
        <taxon>Bacillariophyceae</taxon>
        <taxon>Bacillariophycidae</taxon>
        <taxon>Naviculales</taxon>
        <taxon>Naviculaceae</taxon>
        <taxon>Seminavis</taxon>
    </lineage>
</organism>
<protein>
    <submittedName>
        <fullName evidence="2">Uncharacterized protein</fullName>
    </submittedName>
</protein>
<reference evidence="2" key="1">
    <citation type="submission" date="2020-06" db="EMBL/GenBank/DDBJ databases">
        <authorList>
            <consortium name="Plant Systems Biology data submission"/>
        </authorList>
    </citation>
    <scope>NUCLEOTIDE SEQUENCE</scope>
    <source>
        <strain evidence="2">D6</strain>
    </source>
</reference>
<proteinExistence type="predicted"/>
<feature type="signal peptide" evidence="1">
    <location>
        <begin position="1"/>
        <end position="20"/>
    </location>
</feature>
<gene>
    <name evidence="2" type="ORF">SEMRO_472_G149950.1</name>
</gene>
<accession>A0A9N8DYC8</accession>
<evidence type="ECO:0000256" key="1">
    <source>
        <dbReference type="SAM" id="SignalP"/>
    </source>
</evidence>
<sequence length="301" mass="32073">MKLSIPTLALSSLLASSAVATSLRQKRKLQFGQGNPQGDVQEFFDGLTGGLTGGFEGMIDLTAIQDMDPLVVGDGQPMSFVIDDTFNLTSCESPINITLAPATLTGLSTLTMDRFELIPNSGQVQIQDGNWWDVVNTLTWEGTFDMLATADFITLEGGISVSSDDTECLGVDVDQDGTFRTGVVVSMANPMLDMQLAIGGSTQSVISSWFGGDQDSVAESMNATQVSFTYDSWTVEFDNPAVNQTIDVGEIIQTLDDFLQNALNSTDFELPGIDGFDGLGGIDDFIQGQANAVSKSASFSF</sequence>
<keyword evidence="3" id="KW-1185">Reference proteome</keyword>
<name>A0A9N8DYC8_9STRA</name>
<dbReference type="Proteomes" id="UP001153069">
    <property type="component" value="Unassembled WGS sequence"/>
</dbReference>
<dbReference type="AlphaFoldDB" id="A0A9N8DYC8"/>
<feature type="chain" id="PRO_5040383294" evidence="1">
    <location>
        <begin position="21"/>
        <end position="301"/>
    </location>
</feature>
<evidence type="ECO:0000313" key="2">
    <source>
        <dbReference type="EMBL" id="CAB9511187.1"/>
    </source>
</evidence>
<comment type="caution">
    <text evidence="2">The sequence shown here is derived from an EMBL/GenBank/DDBJ whole genome shotgun (WGS) entry which is preliminary data.</text>
</comment>
<evidence type="ECO:0000313" key="3">
    <source>
        <dbReference type="Proteomes" id="UP001153069"/>
    </source>
</evidence>
<dbReference type="EMBL" id="CAICTM010000471">
    <property type="protein sequence ID" value="CAB9511187.1"/>
    <property type="molecule type" value="Genomic_DNA"/>
</dbReference>